<organism evidence="1 2">
    <name type="scientific">Gossypium barbadense</name>
    <name type="common">Sea Island cotton</name>
    <name type="synonym">Hibiscus barbadensis</name>
    <dbReference type="NCBI Taxonomy" id="3634"/>
    <lineage>
        <taxon>Eukaryota</taxon>
        <taxon>Viridiplantae</taxon>
        <taxon>Streptophyta</taxon>
        <taxon>Embryophyta</taxon>
        <taxon>Tracheophyta</taxon>
        <taxon>Spermatophyta</taxon>
        <taxon>Magnoliopsida</taxon>
        <taxon>eudicotyledons</taxon>
        <taxon>Gunneridae</taxon>
        <taxon>Pentapetalae</taxon>
        <taxon>rosids</taxon>
        <taxon>malvids</taxon>
        <taxon>Malvales</taxon>
        <taxon>Malvaceae</taxon>
        <taxon>Malvoideae</taxon>
        <taxon>Gossypium</taxon>
    </lineage>
</organism>
<protein>
    <submittedName>
        <fullName evidence="1">Uncharacterized protein</fullName>
    </submittedName>
</protein>
<dbReference type="AlphaFoldDB" id="A0A2P5WDI4"/>
<sequence>MTSGVGIEKIGEYSVKSAYCLAFDKFADSLVNRVEGPWLPLWNADIPPKVEDIDHVILGCTFAVQVCSLSTIVVPSSSFSERLFSLLLGVDTALFGRVVAWSLWYFHNQFLGYADTSTVASAFAASFGQDWPVARSTYQQVRPATAQAVAAPLLAGLGHKLAASSVTSTLLLAKTCSKPAMDWLLGTKEVLSYVKSLTLP</sequence>
<dbReference type="Proteomes" id="UP000239757">
    <property type="component" value="Unassembled WGS sequence"/>
</dbReference>
<gene>
    <name evidence="1" type="ORF">GOBAR_AA31541</name>
</gene>
<evidence type="ECO:0000313" key="2">
    <source>
        <dbReference type="Proteomes" id="UP000239757"/>
    </source>
</evidence>
<reference evidence="1 2" key="1">
    <citation type="submission" date="2015-01" db="EMBL/GenBank/DDBJ databases">
        <title>Genome of allotetraploid Gossypium barbadense reveals genomic plasticity and fiber elongation in cotton evolution.</title>
        <authorList>
            <person name="Chen X."/>
            <person name="Liu X."/>
            <person name="Zhao B."/>
            <person name="Zheng H."/>
            <person name="Hu Y."/>
            <person name="Lu G."/>
            <person name="Yang C."/>
            <person name="Chen J."/>
            <person name="Shan C."/>
            <person name="Zhang L."/>
            <person name="Zhou Y."/>
            <person name="Wang L."/>
            <person name="Guo W."/>
            <person name="Bai Y."/>
            <person name="Ruan J."/>
            <person name="Shangguan X."/>
            <person name="Mao Y."/>
            <person name="Jiang J."/>
            <person name="Zhu Y."/>
            <person name="Lei J."/>
            <person name="Kang H."/>
            <person name="Chen S."/>
            <person name="He X."/>
            <person name="Wang R."/>
            <person name="Wang Y."/>
            <person name="Chen J."/>
            <person name="Wang L."/>
            <person name="Yu S."/>
            <person name="Wang B."/>
            <person name="Wei J."/>
            <person name="Song S."/>
            <person name="Lu X."/>
            <person name="Gao Z."/>
            <person name="Gu W."/>
            <person name="Deng X."/>
            <person name="Ma D."/>
            <person name="Wang S."/>
            <person name="Liang W."/>
            <person name="Fang L."/>
            <person name="Cai C."/>
            <person name="Zhu X."/>
            <person name="Zhou B."/>
            <person name="Zhang Y."/>
            <person name="Chen Z."/>
            <person name="Xu S."/>
            <person name="Zhu R."/>
            <person name="Wang S."/>
            <person name="Zhang T."/>
            <person name="Zhao G."/>
        </authorList>
    </citation>
    <scope>NUCLEOTIDE SEQUENCE [LARGE SCALE GENOMIC DNA]</scope>
    <source>
        <strain evidence="2">cv. Xinhai21</strain>
        <tissue evidence="1">Leaf</tissue>
    </source>
</reference>
<evidence type="ECO:0000313" key="1">
    <source>
        <dbReference type="EMBL" id="PPR89149.1"/>
    </source>
</evidence>
<name>A0A2P5WDI4_GOSBA</name>
<proteinExistence type="predicted"/>
<accession>A0A2P5WDI4</accession>
<dbReference type="EMBL" id="KZ668036">
    <property type="protein sequence ID" value="PPR89149.1"/>
    <property type="molecule type" value="Genomic_DNA"/>
</dbReference>
<dbReference type="OrthoDB" id="10535951at2759"/>